<evidence type="ECO:0000313" key="9">
    <source>
        <dbReference type="EMBL" id="MDQ0516717.1"/>
    </source>
</evidence>
<dbReference type="SUPFAM" id="SSF161098">
    <property type="entry name" value="MetI-like"/>
    <property type="match status" value="1"/>
</dbReference>
<evidence type="ECO:0000313" key="10">
    <source>
        <dbReference type="Proteomes" id="UP001223743"/>
    </source>
</evidence>
<feature type="transmembrane region" description="Helical" evidence="7">
    <location>
        <begin position="205"/>
        <end position="226"/>
    </location>
</feature>
<evidence type="ECO:0000256" key="2">
    <source>
        <dbReference type="ARBA" id="ARBA00022448"/>
    </source>
</evidence>
<feature type="domain" description="ABC transmembrane type-1" evidence="8">
    <location>
        <begin position="84"/>
        <end position="264"/>
    </location>
</feature>
<feature type="transmembrane region" description="Helical" evidence="7">
    <location>
        <begin position="88"/>
        <end position="110"/>
    </location>
</feature>
<comment type="subcellular location">
    <subcellularLocation>
        <location evidence="1 7">Cell membrane</location>
        <topology evidence="1 7">Multi-pass membrane protein</topology>
    </subcellularLocation>
</comment>
<evidence type="ECO:0000256" key="3">
    <source>
        <dbReference type="ARBA" id="ARBA00022475"/>
    </source>
</evidence>
<organism evidence="9 10">
    <name type="scientific">Kaistia geumhonensis</name>
    <dbReference type="NCBI Taxonomy" id="410839"/>
    <lineage>
        <taxon>Bacteria</taxon>
        <taxon>Pseudomonadati</taxon>
        <taxon>Pseudomonadota</taxon>
        <taxon>Alphaproteobacteria</taxon>
        <taxon>Hyphomicrobiales</taxon>
        <taxon>Kaistiaceae</taxon>
        <taxon>Kaistia</taxon>
    </lineage>
</organism>
<feature type="transmembrane region" description="Helical" evidence="7">
    <location>
        <begin position="246"/>
        <end position="267"/>
    </location>
</feature>
<protein>
    <submittedName>
        <fullName evidence="9">ABC-type nitrate/sulfonate/bicarbonate transport system permease component</fullName>
    </submittedName>
</protein>
<gene>
    <name evidence="9" type="ORF">QO015_002330</name>
</gene>
<keyword evidence="5 7" id="KW-1133">Transmembrane helix</keyword>
<comment type="similarity">
    <text evidence="7">Belongs to the binding-protein-dependent transport system permease family.</text>
</comment>
<dbReference type="Proteomes" id="UP001223743">
    <property type="component" value="Unassembled WGS sequence"/>
</dbReference>
<accession>A0ABU0M6X5</accession>
<name>A0ABU0M6X5_9HYPH</name>
<keyword evidence="4 7" id="KW-0812">Transmembrane</keyword>
<keyword evidence="6 7" id="KW-0472">Membrane</keyword>
<evidence type="ECO:0000256" key="7">
    <source>
        <dbReference type="RuleBase" id="RU363032"/>
    </source>
</evidence>
<feature type="transmembrane region" description="Helical" evidence="7">
    <location>
        <begin position="29"/>
        <end position="46"/>
    </location>
</feature>
<feature type="transmembrane region" description="Helical" evidence="7">
    <location>
        <begin position="122"/>
        <end position="144"/>
    </location>
</feature>
<dbReference type="InterPro" id="IPR000515">
    <property type="entry name" value="MetI-like"/>
</dbReference>
<keyword evidence="10" id="KW-1185">Reference proteome</keyword>
<evidence type="ECO:0000256" key="5">
    <source>
        <dbReference type="ARBA" id="ARBA00022989"/>
    </source>
</evidence>
<proteinExistence type="inferred from homology"/>
<dbReference type="InterPro" id="IPR035906">
    <property type="entry name" value="MetI-like_sf"/>
</dbReference>
<sequence>MPRPAENGAGRSDLGGRGLLRLRRIASVVPRKVVTLVVLVLLWQLAASLNDHFRLYNAILVPSPLRIAAAGWDLVASGELLVHVFASLARVAGGMGVAIPLGVVCAFLVTSSRAADTVLDPVIEALRPVPSLALLPIFIVWFGIGETTKVVFIAYSAFFIIFVSTAEGIRNIDPILFQAAGSLGMSRWQTYRHVTFRAALPQIMVGIRIALATAWFLIVGAEFLAANEGLGFLINFSRVWFQIDRMLFAAAVIGLLGLASNYLLLALEARMFAWQERRG</sequence>
<keyword evidence="2 7" id="KW-0813">Transport</keyword>
<evidence type="ECO:0000256" key="6">
    <source>
        <dbReference type="ARBA" id="ARBA00023136"/>
    </source>
</evidence>
<evidence type="ECO:0000256" key="1">
    <source>
        <dbReference type="ARBA" id="ARBA00004651"/>
    </source>
</evidence>
<comment type="caution">
    <text evidence="9">The sequence shown here is derived from an EMBL/GenBank/DDBJ whole genome shotgun (WGS) entry which is preliminary data.</text>
</comment>
<dbReference type="Pfam" id="PF00528">
    <property type="entry name" value="BPD_transp_1"/>
    <property type="match status" value="1"/>
</dbReference>
<keyword evidence="3" id="KW-1003">Cell membrane</keyword>
<dbReference type="PANTHER" id="PTHR30151:SF25">
    <property type="entry name" value="TAURINE TRANSPORT SYSTEM PERMEASE PROTEIN TAUC"/>
    <property type="match status" value="1"/>
</dbReference>
<evidence type="ECO:0000259" key="8">
    <source>
        <dbReference type="PROSITE" id="PS50928"/>
    </source>
</evidence>
<dbReference type="Gene3D" id="1.10.3720.10">
    <property type="entry name" value="MetI-like"/>
    <property type="match status" value="1"/>
</dbReference>
<dbReference type="EMBL" id="JAUSWJ010000001">
    <property type="protein sequence ID" value="MDQ0516717.1"/>
    <property type="molecule type" value="Genomic_DNA"/>
</dbReference>
<dbReference type="PROSITE" id="PS50928">
    <property type="entry name" value="ABC_TM1"/>
    <property type="match status" value="1"/>
</dbReference>
<dbReference type="RefSeq" id="WP_266279243.1">
    <property type="nucleotide sequence ID" value="NZ_JAPKNF010000001.1"/>
</dbReference>
<feature type="transmembrane region" description="Helical" evidence="7">
    <location>
        <begin position="150"/>
        <end position="169"/>
    </location>
</feature>
<reference evidence="9 10" key="1">
    <citation type="submission" date="2023-07" db="EMBL/GenBank/DDBJ databases">
        <title>Genomic Encyclopedia of Type Strains, Phase IV (KMG-IV): sequencing the most valuable type-strain genomes for metagenomic binning, comparative biology and taxonomic classification.</title>
        <authorList>
            <person name="Goeker M."/>
        </authorList>
    </citation>
    <scope>NUCLEOTIDE SEQUENCE [LARGE SCALE GENOMIC DNA]</scope>
    <source>
        <strain evidence="9 10">B1-1</strain>
    </source>
</reference>
<dbReference type="CDD" id="cd06261">
    <property type="entry name" value="TM_PBP2"/>
    <property type="match status" value="1"/>
</dbReference>
<dbReference type="PANTHER" id="PTHR30151">
    <property type="entry name" value="ALKANE SULFONATE ABC TRANSPORTER-RELATED, MEMBRANE SUBUNIT"/>
    <property type="match status" value="1"/>
</dbReference>
<evidence type="ECO:0000256" key="4">
    <source>
        <dbReference type="ARBA" id="ARBA00022692"/>
    </source>
</evidence>